<keyword evidence="2" id="KW-1185">Reference proteome</keyword>
<dbReference type="Proteomes" id="UP001251217">
    <property type="component" value="Unassembled WGS sequence"/>
</dbReference>
<name>A0ABU1XAK9_9NOCA</name>
<comment type="caution">
    <text evidence="1">The sequence shown here is derived from an EMBL/GenBank/DDBJ whole genome shotgun (WGS) entry which is preliminary data.</text>
</comment>
<proteinExistence type="predicted"/>
<evidence type="ECO:0008006" key="3">
    <source>
        <dbReference type="Google" id="ProtNLM"/>
    </source>
</evidence>
<evidence type="ECO:0000313" key="1">
    <source>
        <dbReference type="EMBL" id="MDR7167575.1"/>
    </source>
</evidence>
<evidence type="ECO:0000313" key="2">
    <source>
        <dbReference type="Proteomes" id="UP001251217"/>
    </source>
</evidence>
<sequence>MTDPRPIALGWVHPEAEAPDWDMAQVRRLASRLGYRLMWAPETSRIPLADQVRELGAEAVIAPSTAHFDLLTLNAVMMVVDVETVLPRLSFARWATKPPAERHR</sequence>
<reference evidence="1 2" key="1">
    <citation type="submission" date="2023-07" db="EMBL/GenBank/DDBJ databases">
        <title>Sorghum-associated microbial communities from plants grown in Nebraska, USA.</title>
        <authorList>
            <person name="Schachtman D."/>
        </authorList>
    </citation>
    <scope>NUCLEOTIDE SEQUENCE [LARGE SCALE GENOMIC DNA]</scope>
    <source>
        <strain evidence="1 2">4272</strain>
    </source>
</reference>
<dbReference type="RefSeq" id="WP_310399286.1">
    <property type="nucleotide sequence ID" value="NZ_JAVDWW010000002.1"/>
</dbReference>
<protein>
    <recommendedName>
        <fullName evidence="3">LLM class flavin-dependent oxidoreductase</fullName>
    </recommendedName>
</protein>
<organism evidence="1 2">
    <name type="scientific">Nocardia kruczakiae</name>
    <dbReference type="NCBI Taxonomy" id="261477"/>
    <lineage>
        <taxon>Bacteria</taxon>
        <taxon>Bacillati</taxon>
        <taxon>Actinomycetota</taxon>
        <taxon>Actinomycetes</taxon>
        <taxon>Mycobacteriales</taxon>
        <taxon>Nocardiaceae</taxon>
        <taxon>Nocardia</taxon>
    </lineage>
</organism>
<gene>
    <name evidence="1" type="ORF">J2W56_001294</name>
</gene>
<accession>A0ABU1XAK9</accession>
<dbReference type="EMBL" id="JAVDWW010000002">
    <property type="protein sequence ID" value="MDR7167575.1"/>
    <property type="molecule type" value="Genomic_DNA"/>
</dbReference>